<dbReference type="EMBL" id="ADTU01008957">
    <property type="status" value="NOT_ANNOTATED_CDS"/>
    <property type="molecule type" value="Genomic_DNA"/>
</dbReference>
<evidence type="ECO:0000256" key="1">
    <source>
        <dbReference type="SAM" id="SignalP"/>
    </source>
</evidence>
<keyword evidence="1" id="KW-0732">Signal</keyword>
<dbReference type="OrthoDB" id="7701758at2759"/>
<dbReference type="Proteomes" id="UP000005205">
    <property type="component" value="Unassembled WGS sequence"/>
</dbReference>
<dbReference type="KEGG" id="acep:105617029"/>
<name>A0A158N8Z2_ATTCE</name>
<feature type="signal peptide" evidence="1">
    <location>
        <begin position="1"/>
        <end position="19"/>
    </location>
</feature>
<proteinExistence type="predicted"/>
<sequence>MFWCYNFLIFLLLLGDTYGGISKSRVRRQDSPTQSGQLIDSIFNVSVIIPITAIRQTASAVQIISPGNTQRIDSIVKIPVSTLQAIGTFVKTTREQGQQIPDNIQARQERRERILALKEQKRKRKEEIQNQRLLQQQLKRTVRHHQKDPLGLNALSNLLVGHHAGGLLDHYSGLGGRRHRGHKIGQGLHKPGIHHGIHGK</sequence>
<dbReference type="InParanoid" id="A0A158N8Z2"/>
<reference evidence="2" key="2">
    <citation type="submission" date="2016-04" db="UniProtKB">
        <authorList>
            <consortium name="EnsemblMetazoa"/>
        </authorList>
    </citation>
    <scope>IDENTIFICATION</scope>
</reference>
<protein>
    <submittedName>
        <fullName evidence="2">Uncharacterized protein</fullName>
    </submittedName>
</protein>
<dbReference type="AlphaFoldDB" id="A0A158N8Z2"/>
<reference evidence="3" key="1">
    <citation type="journal article" date="2011" name="PLoS Genet.">
        <title>The genome sequence of the leaf-cutter ant Atta cephalotes reveals insights into its obligate symbiotic lifestyle.</title>
        <authorList>
            <person name="Suen G."/>
            <person name="Teiling C."/>
            <person name="Li L."/>
            <person name="Holt C."/>
            <person name="Abouheif E."/>
            <person name="Bornberg-Bauer E."/>
            <person name="Bouffard P."/>
            <person name="Caldera E.J."/>
            <person name="Cash E."/>
            <person name="Cavanaugh A."/>
            <person name="Denas O."/>
            <person name="Elhaik E."/>
            <person name="Fave M.J."/>
            <person name="Gadau J."/>
            <person name="Gibson J.D."/>
            <person name="Graur D."/>
            <person name="Grubbs K.J."/>
            <person name="Hagen D.E."/>
            <person name="Harkins T.T."/>
            <person name="Helmkampf M."/>
            <person name="Hu H."/>
            <person name="Johnson B.R."/>
            <person name="Kim J."/>
            <person name="Marsh S.E."/>
            <person name="Moeller J.A."/>
            <person name="Munoz-Torres M.C."/>
            <person name="Murphy M.C."/>
            <person name="Naughton M.C."/>
            <person name="Nigam S."/>
            <person name="Overson R."/>
            <person name="Rajakumar R."/>
            <person name="Reese J.T."/>
            <person name="Scott J.J."/>
            <person name="Smith C.R."/>
            <person name="Tao S."/>
            <person name="Tsutsui N.D."/>
            <person name="Viljakainen L."/>
            <person name="Wissler L."/>
            <person name="Yandell M.D."/>
            <person name="Zimmer F."/>
            <person name="Taylor J."/>
            <person name="Slater S.C."/>
            <person name="Clifton S.W."/>
            <person name="Warren W.C."/>
            <person name="Elsik C.G."/>
            <person name="Smith C.D."/>
            <person name="Weinstock G.M."/>
            <person name="Gerardo N.M."/>
            <person name="Currie C.R."/>
        </authorList>
    </citation>
    <scope>NUCLEOTIDE SEQUENCE [LARGE SCALE GENOMIC DNA]</scope>
</reference>
<gene>
    <name evidence="2" type="primary">105617029</name>
</gene>
<accession>A0A158N8Z2</accession>
<evidence type="ECO:0000313" key="2">
    <source>
        <dbReference type="EnsemblMetazoa" id="XP_012054000.1"/>
    </source>
</evidence>
<dbReference type="EnsemblMetazoa" id="XM_012198610.1">
    <property type="protein sequence ID" value="XP_012054000.1"/>
    <property type="gene ID" value="LOC105617029"/>
</dbReference>
<organism evidence="2 3">
    <name type="scientific">Atta cephalotes</name>
    <name type="common">Leafcutter ant</name>
    <dbReference type="NCBI Taxonomy" id="12957"/>
    <lineage>
        <taxon>Eukaryota</taxon>
        <taxon>Metazoa</taxon>
        <taxon>Ecdysozoa</taxon>
        <taxon>Arthropoda</taxon>
        <taxon>Hexapoda</taxon>
        <taxon>Insecta</taxon>
        <taxon>Pterygota</taxon>
        <taxon>Neoptera</taxon>
        <taxon>Endopterygota</taxon>
        <taxon>Hymenoptera</taxon>
        <taxon>Apocrita</taxon>
        <taxon>Aculeata</taxon>
        <taxon>Formicoidea</taxon>
        <taxon>Formicidae</taxon>
        <taxon>Myrmicinae</taxon>
        <taxon>Atta</taxon>
    </lineage>
</organism>
<evidence type="ECO:0000313" key="3">
    <source>
        <dbReference type="Proteomes" id="UP000005205"/>
    </source>
</evidence>
<feature type="chain" id="PRO_5007628797" evidence="1">
    <location>
        <begin position="20"/>
        <end position="200"/>
    </location>
</feature>
<keyword evidence="3" id="KW-1185">Reference proteome</keyword>